<comment type="caution">
    <text evidence="4">The sequence shown here is derived from an EMBL/GenBank/DDBJ whole genome shotgun (WGS) entry which is preliminary data.</text>
</comment>
<evidence type="ECO:0000313" key="4">
    <source>
        <dbReference type="EMBL" id="KAF8765280.1"/>
    </source>
</evidence>
<keyword evidence="2" id="KW-0808">Transferase</keyword>
<sequence length="327" mass="35382">MAGDVLPTPASTVASKFPNDDGHGAVAAAGSAEDVASASCFSAFIEATSLLRPPFEDALAAMSPRPSGEPARPPRSASQGCRSWARSRSRRSSGSSPCATSREPRPRRIKTATPAPTTTRPPTRTRCRCSRTCRFKLSEFAPMSASDIELHAKASAAVAASQGVIVNTFQDLESRYIDHWNRCIGPRAWPIGPLCLARYSHSVDDRVHAKPSWIRWLDEEAEVGRAVLYIALGTLAAIPEAQLKEVADGLDRAGVDFLWAVRPSNADLGTGFEDRVEGRGKGVREWVDQWEILQHTSIRGFLSHGGWNSVLEEHYCGCANGGMADRV</sequence>
<dbReference type="PANTHER" id="PTHR48047:SF51">
    <property type="entry name" value="GLYCOSYLTRANSFERASE"/>
    <property type="match status" value="1"/>
</dbReference>
<comment type="similarity">
    <text evidence="1">Belongs to the UDP-glycosyltransferase family.</text>
</comment>
<keyword evidence="5" id="KW-1185">Reference proteome</keyword>
<dbReference type="Pfam" id="PF00201">
    <property type="entry name" value="UDPGT"/>
    <property type="match status" value="1"/>
</dbReference>
<dbReference type="GO" id="GO:0035251">
    <property type="term" value="F:UDP-glucosyltransferase activity"/>
    <property type="evidence" value="ECO:0007669"/>
    <property type="project" value="TreeGrafter"/>
</dbReference>
<dbReference type="AlphaFoldDB" id="A0A835FKB0"/>
<accession>A0A835FKB0</accession>
<proteinExistence type="inferred from homology"/>
<gene>
    <name evidence="4" type="ORF">HU200_008738</name>
</gene>
<dbReference type="Gene3D" id="3.40.50.2000">
    <property type="entry name" value="Glycogen Phosphorylase B"/>
    <property type="match status" value="2"/>
</dbReference>
<feature type="compositionally biased region" description="Low complexity" evidence="3">
    <location>
        <begin position="92"/>
        <end position="101"/>
    </location>
</feature>
<dbReference type="InterPro" id="IPR002213">
    <property type="entry name" value="UDP_glucos_trans"/>
</dbReference>
<dbReference type="SUPFAM" id="SSF53756">
    <property type="entry name" value="UDP-Glycosyltransferase/glycogen phosphorylase"/>
    <property type="match status" value="1"/>
</dbReference>
<feature type="compositionally biased region" description="Low complexity" evidence="3">
    <location>
        <begin position="111"/>
        <end position="122"/>
    </location>
</feature>
<evidence type="ECO:0000256" key="2">
    <source>
        <dbReference type="ARBA" id="ARBA00022679"/>
    </source>
</evidence>
<evidence type="ECO:0000256" key="3">
    <source>
        <dbReference type="SAM" id="MobiDB-lite"/>
    </source>
</evidence>
<reference evidence="4" key="1">
    <citation type="submission" date="2020-07" db="EMBL/GenBank/DDBJ databases">
        <title>Genome sequence and genetic diversity analysis of an under-domesticated orphan crop, white fonio (Digitaria exilis).</title>
        <authorList>
            <person name="Bennetzen J.L."/>
            <person name="Chen S."/>
            <person name="Ma X."/>
            <person name="Wang X."/>
            <person name="Yssel A.E.J."/>
            <person name="Chaluvadi S.R."/>
            <person name="Johnson M."/>
            <person name="Gangashetty P."/>
            <person name="Hamidou F."/>
            <person name="Sanogo M.D."/>
            <person name="Zwaenepoel A."/>
            <person name="Wallace J."/>
            <person name="Van De Peer Y."/>
            <person name="Van Deynze A."/>
        </authorList>
    </citation>
    <scope>NUCLEOTIDE SEQUENCE</scope>
    <source>
        <tissue evidence="4">Leaves</tissue>
    </source>
</reference>
<dbReference type="Proteomes" id="UP000636709">
    <property type="component" value="Unassembled WGS sequence"/>
</dbReference>
<name>A0A835FKB0_9POAL</name>
<organism evidence="4 5">
    <name type="scientific">Digitaria exilis</name>
    <dbReference type="NCBI Taxonomy" id="1010633"/>
    <lineage>
        <taxon>Eukaryota</taxon>
        <taxon>Viridiplantae</taxon>
        <taxon>Streptophyta</taxon>
        <taxon>Embryophyta</taxon>
        <taxon>Tracheophyta</taxon>
        <taxon>Spermatophyta</taxon>
        <taxon>Magnoliopsida</taxon>
        <taxon>Liliopsida</taxon>
        <taxon>Poales</taxon>
        <taxon>Poaceae</taxon>
        <taxon>PACMAD clade</taxon>
        <taxon>Panicoideae</taxon>
        <taxon>Panicodae</taxon>
        <taxon>Paniceae</taxon>
        <taxon>Anthephorinae</taxon>
        <taxon>Digitaria</taxon>
    </lineage>
</organism>
<dbReference type="PANTHER" id="PTHR48047">
    <property type="entry name" value="GLYCOSYLTRANSFERASE"/>
    <property type="match status" value="1"/>
</dbReference>
<feature type="region of interest" description="Disordered" evidence="3">
    <location>
        <begin position="60"/>
        <end position="125"/>
    </location>
</feature>
<evidence type="ECO:0000313" key="5">
    <source>
        <dbReference type="Proteomes" id="UP000636709"/>
    </source>
</evidence>
<evidence type="ECO:0000256" key="1">
    <source>
        <dbReference type="ARBA" id="ARBA00009995"/>
    </source>
</evidence>
<dbReference type="EMBL" id="JACEFO010000591">
    <property type="protein sequence ID" value="KAF8765280.1"/>
    <property type="molecule type" value="Genomic_DNA"/>
</dbReference>
<protein>
    <submittedName>
        <fullName evidence="4">Uncharacterized protein</fullName>
    </submittedName>
</protein>
<feature type="region of interest" description="Disordered" evidence="3">
    <location>
        <begin position="1"/>
        <end position="21"/>
    </location>
</feature>
<dbReference type="OrthoDB" id="5835829at2759"/>